<dbReference type="EMBL" id="JALNTZ010000421">
    <property type="protein sequence ID" value="KAJ3634494.1"/>
    <property type="molecule type" value="Genomic_DNA"/>
</dbReference>
<sequence length="198" mass="22119">MAQESNAGGINYYNGMFNNSSTGFIDNSVAQHGEDAKRLLKDTIYAEQMLDMLVDKQDEGHAQLLTKVDLSSNQGFQITYTREDPIGNATELLEGITPAGEYYTANTITGTLKQYGKVMYATDISAVKNRLNVIERIQRQMPMSAKNTIDAIARDEFHKQAGIRIFPTVMQYTAGERMKVAKAANNISEITKDFQLQF</sequence>
<name>A0AA38HJC1_9CUCU</name>
<reference evidence="1" key="1">
    <citation type="journal article" date="2023" name="G3 (Bethesda)">
        <title>Whole genome assemblies of Zophobas morio and Tenebrio molitor.</title>
        <authorList>
            <person name="Kaur S."/>
            <person name="Stinson S.A."/>
            <person name="diCenzo G.C."/>
        </authorList>
    </citation>
    <scope>NUCLEOTIDE SEQUENCE</scope>
    <source>
        <strain evidence="1">QUZm001</strain>
    </source>
</reference>
<proteinExistence type="predicted"/>
<keyword evidence="2" id="KW-1185">Reference proteome</keyword>
<dbReference type="Proteomes" id="UP001168821">
    <property type="component" value="Unassembled WGS sequence"/>
</dbReference>
<protein>
    <submittedName>
        <fullName evidence="1">Uncharacterized protein</fullName>
    </submittedName>
</protein>
<accession>A0AA38HJC1</accession>
<gene>
    <name evidence="1" type="ORF">Zmor_016425</name>
</gene>
<dbReference type="AlphaFoldDB" id="A0AA38HJC1"/>
<evidence type="ECO:0000313" key="1">
    <source>
        <dbReference type="EMBL" id="KAJ3634494.1"/>
    </source>
</evidence>
<comment type="caution">
    <text evidence="1">The sequence shown here is derived from an EMBL/GenBank/DDBJ whole genome shotgun (WGS) entry which is preliminary data.</text>
</comment>
<evidence type="ECO:0000313" key="2">
    <source>
        <dbReference type="Proteomes" id="UP001168821"/>
    </source>
</evidence>
<organism evidence="1 2">
    <name type="scientific">Zophobas morio</name>
    <dbReference type="NCBI Taxonomy" id="2755281"/>
    <lineage>
        <taxon>Eukaryota</taxon>
        <taxon>Metazoa</taxon>
        <taxon>Ecdysozoa</taxon>
        <taxon>Arthropoda</taxon>
        <taxon>Hexapoda</taxon>
        <taxon>Insecta</taxon>
        <taxon>Pterygota</taxon>
        <taxon>Neoptera</taxon>
        <taxon>Endopterygota</taxon>
        <taxon>Coleoptera</taxon>
        <taxon>Polyphaga</taxon>
        <taxon>Cucujiformia</taxon>
        <taxon>Tenebrionidae</taxon>
        <taxon>Zophobas</taxon>
    </lineage>
</organism>